<comment type="caution">
    <text evidence="3">The sequence shown here is derived from an EMBL/GenBank/DDBJ whole genome shotgun (WGS) entry which is preliminary data.</text>
</comment>
<protein>
    <submittedName>
        <fullName evidence="3">Uncharacterized protein</fullName>
    </submittedName>
</protein>
<dbReference type="AlphaFoldDB" id="K0RQQ1"/>
<reference evidence="3 4" key="1">
    <citation type="journal article" date="2012" name="Genome Biol.">
        <title>Genome and low-iron response of an oceanic diatom adapted to chronic iron limitation.</title>
        <authorList>
            <person name="Lommer M."/>
            <person name="Specht M."/>
            <person name="Roy A.S."/>
            <person name="Kraemer L."/>
            <person name="Andreson R."/>
            <person name="Gutowska M.A."/>
            <person name="Wolf J."/>
            <person name="Bergner S.V."/>
            <person name="Schilhabel M.B."/>
            <person name="Klostermeier U.C."/>
            <person name="Beiko R.G."/>
            <person name="Rosenstiel P."/>
            <person name="Hippler M."/>
            <person name="Laroche J."/>
        </authorList>
    </citation>
    <scope>NUCLEOTIDE SEQUENCE [LARGE SCALE GENOMIC DNA]</scope>
    <source>
        <strain evidence="3 4">CCMP1005</strain>
    </source>
</reference>
<feature type="coiled-coil region" evidence="1">
    <location>
        <begin position="485"/>
        <end position="567"/>
    </location>
</feature>
<organism evidence="3 4">
    <name type="scientific">Thalassiosira oceanica</name>
    <name type="common">Marine diatom</name>
    <dbReference type="NCBI Taxonomy" id="159749"/>
    <lineage>
        <taxon>Eukaryota</taxon>
        <taxon>Sar</taxon>
        <taxon>Stramenopiles</taxon>
        <taxon>Ochrophyta</taxon>
        <taxon>Bacillariophyta</taxon>
        <taxon>Coscinodiscophyceae</taxon>
        <taxon>Thalassiosirophycidae</taxon>
        <taxon>Thalassiosirales</taxon>
        <taxon>Thalassiosiraceae</taxon>
        <taxon>Thalassiosira</taxon>
    </lineage>
</organism>
<gene>
    <name evidence="3" type="ORF">THAOC_25683</name>
</gene>
<dbReference type="Proteomes" id="UP000266841">
    <property type="component" value="Unassembled WGS sequence"/>
</dbReference>
<evidence type="ECO:0000313" key="4">
    <source>
        <dbReference type="Proteomes" id="UP000266841"/>
    </source>
</evidence>
<evidence type="ECO:0000256" key="1">
    <source>
        <dbReference type="SAM" id="Coils"/>
    </source>
</evidence>
<dbReference type="EMBL" id="AGNL01035476">
    <property type="protein sequence ID" value="EJK54669.1"/>
    <property type="molecule type" value="Genomic_DNA"/>
</dbReference>
<feature type="region of interest" description="Disordered" evidence="2">
    <location>
        <begin position="215"/>
        <end position="300"/>
    </location>
</feature>
<feature type="non-terminal residue" evidence="3">
    <location>
        <position position="1"/>
    </location>
</feature>
<feature type="coiled-coil region" evidence="1">
    <location>
        <begin position="610"/>
        <end position="641"/>
    </location>
</feature>
<feature type="compositionally biased region" description="Gly residues" evidence="2">
    <location>
        <begin position="217"/>
        <end position="226"/>
    </location>
</feature>
<keyword evidence="1" id="KW-0175">Coiled coil</keyword>
<keyword evidence="4" id="KW-1185">Reference proteome</keyword>
<accession>K0RQQ1</accession>
<proteinExistence type="predicted"/>
<name>K0RQQ1_THAOC</name>
<feature type="compositionally biased region" description="Basic and acidic residues" evidence="2">
    <location>
        <begin position="262"/>
        <end position="273"/>
    </location>
</feature>
<feature type="region of interest" description="Disordered" evidence="2">
    <location>
        <begin position="25"/>
        <end position="46"/>
    </location>
</feature>
<sequence length="674" mass="74290">PNANAACGACEIDFEGQNPKKSIVTTDSVTQPHGEKHPRTLRSRRPPSIHLLFPGPVLAGVRGGRRAVSFCNFELATARLDVEAREAAYSVNARARAFRERRLAFPFVGPSALFVRGEDTPVSVSKSGCPFVHQSPGFIVIGPSRIAERGPQIRPDTRPSPRAPQTLPSAAAIVGSVRQAPSELPRIKRVKRGHREGVSASRLAAFNPLACCSHGGPVRGARGGAGRVPRRRQEGVRGAVAAVPPGQERERRRQERQRRERRRGEGEGGEVRRGQGGVRPAQRRDAGQQGRAPGLRAEDELHPLSVPDTCVFLADRSNSILCPDSHNRNDSGFCQESKLQELLEAGAAEATDRARDAHKRLSDATKAAKTQREEDLVETNRTLTREVDASDEANKGRLRRLGAALEAQIEQFERMGAEQRTELVRSLEARRAHEIRLGENRATSHVRDLSTAHESRMGEMEACLLSVEMRQEMDIESLRASIRRMEKAAADHASLSEELRESNEVNGRRLELCSAKAGELKSKIKNKEKNLESMSPRERSGKLTHKYNEVEEERNDLIGLLEGAVERASSRSRGEQARLAERLDAQESANELLDRNLEHICRSASSTLRAEDVEAAARKQLAERDDERERLVKRVAKAEADYGRALRAARLDLVKNGVAADTADSIDVLSGTQK</sequence>
<evidence type="ECO:0000313" key="3">
    <source>
        <dbReference type="EMBL" id="EJK54669.1"/>
    </source>
</evidence>
<evidence type="ECO:0000256" key="2">
    <source>
        <dbReference type="SAM" id="MobiDB-lite"/>
    </source>
</evidence>